<reference evidence="2 3" key="1">
    <citation type="submission" date="2023-01" db="EMBL/GenBank/DDBJ databases">
        <title>Analysis of 21 Apiospora genomes using comparative genomics revels a genus with tremendous synthesis potential of carbohydrate active enzymes and secondary metabolites.</title>
        <authorList>
            <person name="Sorensen T."/>
        </authorList>
    </citation>
    <scope>NUCLEOTIDE SEQUENCE [LARGE SCALE GENOMIC DNA]</scope>
    <source>
        <strain evidence="2 3">CBS 114990</strain>
    </source>
</reference>
<sequence>MVSETNKRKTRRPSDLYGGLATIAESGLLISPTSEWDLKQRRVWPPAPCQAYCENHFLQECLVYYSLEMETIDEYDKKKGTEKKNKVSEKETETLPTATAISSAAQKQPTRVQPRRRAKGSASASARTETRDNGPSSPSRRRTYQEFSDDEYERMERRQELCLDISWAEFHDKLEALIKRASKKLSRKRKWSPHVSKTAAVKKKGGSPPDSASADGAAPDDADHCSFQGLIKIECRYCEHRPEAAVTAAESGAPVAPMHILQAADFGPDQTCTFGGLTFAVDVCCGVESMFVVLIEMRRFDLERKEDEALGNGSGVDESVSKSPTYETNSKRAKTGRKQGRREDLSWIPEEEESD</sequence>
<feature type="compositionally biased region" description="Low complexity" evidence="1">
    <location>
        <begin position="206"/>
        <end position="219"/>
    </location>
</feature>
<dbReference type="RefSeq" id="XP_066669848.1">
    <property type="nucleotide sequence ID" value="XM_066810925.1"/>
</dbReference>
<accession>A0ABR1WRZ5</accession>
<evidence type="ECO:0000313" key="2">
    <source>
        <dbReference type="EMBL" id="KAK8085339.1"/>
    </source>
</evidence>
<evidence type="ECO:0000313" key="3">
    <source>
        <dbReference type="Proteomes" id="UP001433268"/>
    </source>
</evidence>
<dbReference type="GeneID" id="92043985"/>
<feature type="compositionally biased region" description="Polar residues" evidence="1">
    <location>
        <begin position="94"/>
        <end position="111"/>
    </location>
</feature>
<dbReference type="EMBL" id="JAQQWN010000005">
    <property type="protein sequence ID" value="KAK8085339.1"/>
    <property type="molecule type" value="Genomic_DNA"/>
</dbReference>
<evidence type="ECO:0000256" key="1">
    <source>
        <dbReference type="SAM" id="MobiDB-lite"/>
    </source>
</evidence>
<evidence type="ECO:0008006" key="4">
    <source>
        <dbReference type="Google" id="ProtNLM"/>
    </source>
</evidence>
<feature type="compositionally biased region" description="Basic residues" evidence="1">
    <location>
        <begin position="331"/>
        <end position="340"/>
    </location>
</feature>
<feature type="region of interest" description="Disordered" evidence="1">
    <location>
        <begin position="78"/>
        <end position="151"/>
    </location>
</feature>
<protein>
    <recommendedName>
        <fullName evidence="4">THAP-type domain-containing protein</fullName>
    </recommendedName>
</protein>
<feature type="compositionally biased region" description="Basic and acidic residues" evidence="1">
    <location>
        <begin position="78"/>
        <end position="93"/>
    </location>
</feature>
<feature type="region of interest" description="Disordered" evidence="1">
    <location>
        <begin position="309"/>
        <end position="355"/>
    </location>
</feature>
<proteinExistence type="predicted"/>
<feature type="region of interest" description="Disordered" evidence="1">
    <location>
        <begin position="188"/>
        <end position="220"/>
    </location>
</feature>
<dbReference type="Proteomes" id="UP001433268">
    <property type="component" value="Unassembled WGS sequence"/>
</dbReference>
<gene>
    <name evidence="2" type="ORF">PG997_006610</name>
</gene>
<name>A0ABR1WRZ5_9PEZI</name>
<keyword evidence="3" id="KW-1185">Reference proteome</keyword>
<comment type="caution">
    <text evidence="2">The sequence shown here is derived from an EMBL/GenBank/DDBJ whole genome shotgun (WGS) entry which is preliminary data.</text>
</comment>
<organism evidence="2 3">
    <name type="scientific">Apiospora hydei</name>
    <dbReference type="NCBI Taxonomy" id="1337664"/>
    <lineage>
        <taxon>Eukaryota</taxon>
        <taxon>Fungi</taxon>
        <taxon>Dikarya</taxon>
        <taxon>Ascomycota</taxon>
        <taxon>Pezizomycotina</taxon>
        <taxon>Sordariomycetes</taxon>
        <taxon>Xylariomycetidae</taxon>
        <taxon>Amphisphaeriales</taxon>
        <taxon>Apiosporaceae</taxon>
        <taxon>Apiospora</taxon>
    </lineage>
</organism>